<reference evidence="2 3" key="1">
    <citation type="submission" date="2015-04" db="EMBL/GenBank/DDBJ databases">
        <authorList>
            <person name="Heijne W.H."/>
            <person name="Fedorova N.D."/>
            <person name="Nierman W.C."/>
            <person name="Vollebregt A.W."/>
            <person name="Zhao Z."/>
            <person name="Wu L."/>
            <person name="Kumar M."/>
            <person name="Stam H."/>
            <person name="van den Berg M.A."/>
            <person name="Pel H.J."/>
        </authorList>
    </citation>
    <scope>NUCLEOTIDE SEQUENCE [LARGE SCALE GENOMIC DNA]</scope>
    <source>
        <strain evidence="2 3">CBS 393.64</strain>
    </source>
</reference>
<feature type="signal peptide" evidence="1">
    <location>
        <begin position="1"/>
        <end position="21"/>
    </location>
</feature>
<dbReference type="GeneID" id="25319852"/>
<keyword evidence="3" id="KW-1185">Reference proteome</keyword>
<evidence type="ECO:0000313" key="3">
    <source>
        <dbReference type="Proteomes" id="UP000053958"/>
    </source>
</evidence>
<sequence length="233" mass="23242">MRSASSYILSAAAALTAVVSAQSSTTTIQIFGAGPTQVPLNGVDASVVDANAAATTLALECTDEQLCALKSPVTVTEGPSTYTLSAVFSTQTDGVDAEMTLMQNCHITSSTQGASCSVSLGIEISGDGISTSTNTATATSFASDEIYYRPLTVTAGVDKLNRPQATQTPHGAAAGRMGMGGAGAGAAAAVAAAAAMGIAVPGSDAIMPEGVRVSQRPLWLVFAALVSPSLVHK</sequence>
<accession>A0A0F4YLH5</accession>
<feature type="chain" id="PRO_5002481843" description="GPI anchored cell wall protein" evidence="1">
    <location>
        <begin position="22"/>
        <end position="233"/>
    </location>
</feature>
<evidence type="ECO:0000313" key="2">
    <source>
        <dbReference type="EMBL" id="KKA18463.1"/>
    </source>
</evidence>
<keyword evidence="1" id="KW-0732">Signal</keyword>
<proteinExistence type="predicted"/>
<comment type="caution">
    <text evidence="2">The sequence shown here is derived from an EMBL/GenBank/DDBJ whole genome shotgun (WGS) entry which is preliminary data.</text>
</comment>
<dbReference type="Proteomes" id="UP000053958">
    <property type="component" value="Unassembled WGS sequence"/>
</dbReference>
<dbReference type="OrthoDB" id="4991875at2759"/>
<dbReference type="AlphaFoldDB" id="A0A0F4YLH5"/>
<dbReference type="EMBL" id="LASV01000453">
    <property type="protein sequence ID" value="KKA18463.1"/>
    <property type="molecule type" value="Genomic_DNA"/>
</dbReference>
<gene>
    <name evidence="2" type="ORF">T310_7581</name>
</gene>
<evidence type="ECO:0000256" key="1">
    <source>
        <dbReference type="SAM" id="SignalP"/>
    </source>
</evidence>
<organism evidence="2 3">
    <name type="scientific">Rasamsonia emersonii (strain ATCC 16479 / CBS 393.64 / IMI 116815)</name>
    <dbReference type="NCBI Taxonomy" id="1408163"/>
    <lineage>
        <taxon>Eukaryota</taxon>
        <taxon>Fungi</taxon>
        <taxon>Dikarya</taxon>
        <taxon>Ascomycota</taxon>
        <taxon>Pezizomycotina</taxon>
        <taxon>Eurotiomycetes</taxon>
        <taxon>Eurotiomycetidae</taxon>
        <taxon>Eurotiales</taxon>
        <taxon>Trichocomaceae</taxon>
        <taxon>Rasamsonia</taxon>
    </lineage>
</organism>
<name>A0A0F4YLH5_RASE3</name>
<evidence type="ECO:0008006" key="4">
    <source>
        <dbReference type="Google" id="ProtNLM"/>
    </source>
</evidence>
<dbReference type="RefSeq" id="XP_013325075.1">
    <property type="nucleotide sequence ID" value="XM_013469621.1"/>
</dbReference>
<protein>
    <recommendedName>
        <fullName evidence="4">GPI anchored cell wall protein</fullName>
    </recommendedName>
</protein>